<dbReference type="OrthoDB" id="550424at2759"/>
<dbReference type="EMBL" id="VXIV02002437">
    <property type="protein sequence ID" value="KAF6025800.1"/>
    <property type="molecule type" value="Genomic_DNA"/>
</dbReference>
<dbReference type="GO" id="GO:0051787">
    <property type="term" value="F:misfolded protein binding"/>
    <property type="evidence" value="ECO:0007669"/>
    <property type="project" value="TreeGrafter"/>
</dbReference>
<feature type="domain" description="Chaperone DnaJ C-terminal" evidence="3">
    <location>
        <begin position="92"/>
        <end position="284"/>
    </location>
</feature>
<dbReference type="InterPro" id="IPR018253">
    <property type="entry name" value="DnaJ_domain_CS"/>
</dbReference>
<evidence type="ECO:0000313" key="5">
    <source>
        <dbReference type="Proteomes" id="UP000593567"/>
    </source>
</evidence>
<evidence type="ECO:0000313" key="4">
    <source>
        <dbReference type="EMBL" id="KAF6025800.1"/>
    </source>
</evidence>
<protein>
    <submittedName>
        <fullName evidence="4">Dnj-20</fullName>
    </submittedName>
</protein>
<dbReference type="Proteomes" id="UP000593567">
    <property type="component" value="Unassembled WGS sequence"/>
</dbReference>
<sequence length="318" mass="35844">MAASIKSTTFLLIFAFMLISVLAGKFQNLGAAYEVLSDDEKRKKYDKCGEECLKEGDLGGGDPFSSFFGDFGFFGGGQRHGERETPKGGDVVMDLFVSLEEMYNGNFIEVVRKKRVPKPAKGTRQCNCRQEMVTQQIGAGRFTMTQQNVCDECPNVKLVTEERVLEVEIEPGMRDGQEYPFVAEGEPHIDGEPGDLKFRIIQQKHPRFERRGDDLFTNVTISLEEALNGFELYIPHLDNKKVKVVREKVTWPGAKIRKTGQGMPNYENNNMKGSLYITFDVEFPKVELSAEQKKAVSSVLGSKFENFHSKVYNGLQGY</sequence>
<dbReference type="InterPro" id="IPR008971">
    <property type="entry name" value="HSP40/DnaJ_pept-bd"/>
</dbReference>
<dbReference type="PRINTS" id="PR00625">
    <property type="entry name" value="JDOMAIN"/>
</dbReference>
<dbReference type="GO" id="GO:0005783">
    <property type="term" value="C:endoplasmic reticulum"/>
    <property type="evidence" value="ECO:0007669"/>
    <property type="project" value="TreeGrafter"/>
</dbReference>
<feature type="signal peptide" evidence="2">
    <location>
        <begin position="1"/>
        <end position="23"/>
    </location>
</feature>
<dbReference type="SUPFAM" id="SSF49493">
    <property type="entry name" value="HSP40/DnaJ peptide-binding domain"/>
    <property type="match status" value="2"/>
</dbReference>
<organism evidence="4 5">
    <name type="scientific">Bugula neritina</name>
    <name type="common">Brown bryozoan</name>
    <name type="synonym">Sertularia neritina</name>
    <dbReference type="NCBI Taxonomy" id="10212"/>
    <lineage>
        <taxon>Eukaryota</taxon>
        <taxon>Metazoa</taxon>
        <taxon>Spiralia</taxon>
        <taxon>Lophotrochozoa</taxon>
        <taxon>Bryozoa</taxon>
        <taxon>Gymnolaemata</taxon>
        <taxon>Cheilostomatida</taxon>
        <taxon>Flustrina</taxon>
        <taxon>Buguloidea</taxon>
        <taxon>Bugulidae</taxon>
        <taxon>Bugula</taxon>
    </lineage>
</organism>
<dbReference type="GO" id="GO:0006457">
    <property type="term" value="P:protein folding"/>
    <property type="evidence" value="ECO:0007669"/>
    <property type="project" value="InterPro"/>
</dbReference>
<gene>
    <name evidence="4" type="ORF">EB796_016051</name>
</gene>
<dbReference type="Gene3D" id="2.60.260.20">
    <property type="entry name" value="Urease metallochaperone UreE, N-terminal domain"/>
    <property type="match status" value="2"/>
</dbReference>
<dbReference type="Gene3D" id="1.10.287.110">
    <property type="entry name" value="DnaJ domain"/>
    <property type="match status" value="1"/>
</dbReference>
<evidence type="ECO:0000256" key="2">
    <source>
        <dbReference type="SAM" id="SignalP"/>
    </source>
</evidence>
<dbReference type="CDD" id="cd10747">
    <property type="entry name" value="DnaJ_C"/>
    <property type="match status" value="1"/>
</dbReference>
<dbReference type="PANTHER" id="PTHR44298:SF1">
    <property type="entry name" value="DNAJ HOMOLOG SUBFAMILY B MEMBER 11"/>
    <property type="match status" value="1"/>
</dbReference>
<evidence type="ECO:0000259" key="3">
    <source>
        <dbReference type="Pfam" id="PF01556"/>
    </source>
</evidence>
<accession>A0A7J7JHP6</accession>
<dbReference type="InterPro" id="IPR002939">
    <property type="entry name" value="DnaJ_C"/>
</dbReference>
<dbReference type="Pfam" id="PF01556">
    <property type="entry name" value="DnaJ_C"/>
    <property type="match status" value="1"/>
</dbReference>
<name>A0A7J7JHP6_BUGNE</name>
<feature type="chain" id="PRO_5029910678" evidence="2">
    <location>
        <begin position="24"/>
        <end position="318"/>
    </location>
</feature>
<dbReference type="InterPro" id="IPR036869">
    <property type="entry name" value="J_dom_sf"/>
</dbReference>
<keyword evidence="1 2" id="KW-0732">Signal</keyword>
<dbReference type="AlphaFoldDB" id="A0A7J7JHP6"/>
<comment type="caution">
    <text evidence="4">The sequence shown here is derived from an EMBL/GenBank/DDBJ whole genome shotgun (WGS) entry which is preliminary data.</text>
</comment>
<dbReference type="InterPro" id="IPR001623">
    <property type="entry name" value="DnaJ_domain"/>
</dbReference>
<dbReference type="FunFam" id="2.60.260.20:FF:000013">
    <property type="entry name" value="DnaJ subfamily B member 11"/>
    <property type="match status" value="1"/>
</dbReference>
<dbReference type="SUPFAM" id="SSF46565">
    <property type="entry name" value="Chaperone J-domain"/>
    <property type="match status" value="1"/>
</dbReference>
<reference evidence="4" key="1">
    <citation type="submission" date="2020-06" db="EMBL/GenBank/DDBJ databases">
        <title>Draft genome of Bugula neritina, a colonial animal packing powerful symbionts and potential medicines.</title>
        <authorList>
            <person name="Rayko M."/>
        </authorList>
    </citation>
    <scope>NUCLEOTIDE SEQUENCE [LARGE SCALE GENOMIC DNA]</scope>
    <source>
        <strain evidence="4">Kwan_BN1</strain>
    </source>
</reference>
<dbReference type="PANTHER" id="PTHR44298">
    <property type="entry name" value="DNAJ HOMOLOG SUBFAMILY B MEMBER 11"/>
    <property type="match status" value="1"/>
</dbReference>
<evidence type="ECO:0000256" key="1">
    <source>
        <dbReference type="ARBA" id="ARBA00022729"/>
    </source>
</evidence>
<keyword evidence="5" id="KW-1185">Reference proteome</keyword>
<dbReference type="GO" id="GO:0051082">
    <property type="term" value="F:unfolded protein binding"/>
    <property type="evidence" value="ECO:0007669"/>
    <property type="project" value="InterPro"/>
</dbReference>
<dbReference type="PROSITE" id="PS00636">
    <property type="entry name" value="DNAJ_1"/>
    <property type="match status" value="1"/>
</dbReference>
<proteinExistence type="predicted"/>
<dbReference type="InterPro" id="IPR051736">
    <property type="entry name" value="DnaJ-B11-like"/>
</dbReference>